<name>A0AAJ4EHX8_SPICI</name>
<evidence type="ECO:0000313" key="3">
    <source>
        <dbReference type="Proteomes" id="UP000464735"/>
    </source>
</evidence>
<gene>
    <name evidence="2" type="ORF">GL298_00470</name>
</gene>
<sequence>MGLWRLLGGEVNWERVARMQDRGLATEIHFAIMNALGGASTINIPLSIDRLNDDKQNNVKWVLEKFGRNIPTTAKYPWLKNSHINNASELNPKNAEQNEWDQAWEWYDAYKSGAIPFLEYRIQIREKELKEDEIKLSNYKSEIKPDRLTRGLIKTKEKRIPERKTEIAKLKAELESLKAKETQKQQQTQPNLTTLENENLRLKKEILEMELKLKEANKQR</sequence>
<evidence type="ECO:0000256" key="1">
    <source>
        <dbReference type="SAM" id="Coils"/>
    </source>
</evidence>
<dbReference type="EMBL" id="CP046368">
    <property type="protein sequence ID" value="QIA68155.1"/>
    <property type="molecule type" value="Genomic_DNA"/>
</dbReference>
<accession>A0AAJ4EHX8</accession>
<proteinExistence type="predicted"/>
<reference evidence="2 3" key="1">
    <citation type="submission" date="2019-11" db="EMBL/GenBank/DDBJ databases">
        <title>Whole genome sequencing and comparative genomics analyses of five strains of Spiroplasma citri.</title>
        <authorList>
            <person name="Yokomi R."/>
            <person name="Chen J."/>
            <person name="Rattner R."/>
            <person name="Vidalakis G."/>
        </authorList>
    </citation>
    <scope>NUCLEOTIDE SEQUENCE [LARGE SCALE GENOMIC DNA]</scope>
    <source>
        <strain evidence="2 3">BR12</strain>
    </source>
</reference>
<keyword evidence="1" id="KW-0175">Coiled coil</keyword>
<dbReference type="AlphaFoldDB" id="A0AAJ4EHX8"/>
<feature type="coiled-coil region" evidence="1">
    <location>
        <begin position="122"/>
        <end position="219"/>
    </location>
</feature>
<dbReference type="RefSeq" id="WP_164105954.1">
    <property type="nucleotide sequence ID" value="NZ_CP046368.1"/>
</dbReference>
<protein>
    <submittedName>
        <fullName evidence="2">Uncharacterized protein</fullName>
    </submittedName>
</protein>
<organism evidence="2 3">
    <name type="scientific">Spiroplasma citri</name>
    <dbReference type="NCBI Taxonomy" id="2133"/>
    <lineage>
        <taxon>Bacteria</taxon>
        <taxon>Bacillati</taxon>
        <taxon>Mycoplasmatota</taxon>
        <taxon>Mollicutes</taxon>
        <taxon>Entomoplasmatales</taxon>
        <taxon>Spiroplasmataceae</taxon>
        <taxon>Spiroplasma</taxon>
    </lineage>
</organism>
<evidence type="ECO:0000313" key="2">
    <source>
        <dbReference type="EMBL" id="QIA68155.1"/>
    </source>
</evidence>
<dbReference type="Proteomes" id="UP000464735">
    <property type="component" value="Chromosome"/>
</dbReference>